<proteinExistence type="predicted"/>
<feature type="domain" description="PSI" evidence="2">
    <location>
        <begin position="1256"/>
        <end position="1309"/>
    </location>
</feature>
<feature type="domain" description="PSI" evidence="2">
    <location>
        <begin position="332"/>
        <end position="384"/>
    </location>
</feature>
<sequence length="3025" mass="335297">MMLFCNQNIYVHVQERERRTLQARELWHTILENRGNVSLVAQRMGKPQETIEQDLLEIFVECLLIVNDHLGQSKNEAIIQKLKADNVVSVIQLASRNNSYYTSVKNLNLLLNMIQCALQQDDLEKNLRDLQKQSKFECLFFEIKCLFQDQINDLSDDEQPQIVIVNNDVQTNGTFRDMYIDLDLPQEEQSKQDKRNTISDKQFLTQLNKIMTENRTVESYAKYIQQLISMQLIVLLNNKMKYFIILLLVLISGASLSCDYYQSEIDCIQNSDSKCRWNEITSQCLYTDGVNFGCSNLLSFQTCIAQTYYPDGTMAECIFSGYCRKVTTLLSNCSKNLSRAACLAVQDDYCFWNDSCQTISESEANSIAWSASDSIQLVSVKICRLITASAVVHQSGAHLVLTTLYKTYILSNQANTYKELMLIPGCVKPPEMVYQYLGCSSAGLNKLGCIKISTESCIFADGKCQQVKSTGYLKCSDALNQLACLSVTNFSETCYWSAGQCSYKSVKASDDCSFDMQVSPSVCANVSSIACFFDSQTKKCNSMCKSQSNMKTETSCRQSSSGCYWSDDNGCLFDDNEECGKLGQNKLSCNMAIQNCQFIDGQCLKIKSLDQLKCTSGLNEISCLNLKNPSQVCYYNGSQCKIFQVTPETMCADLTSHNPNACRKVTTEACYWSDGKCKTTDGALACEQEGLNRLGCLNSTMSSCKWNEFSGMCMSIKIQRTDECSTLKLVNAVACRMVNHIINLQPQLCKYNSDSNNCETFVMSNSIRCDTSGMNQKGCSSVTNSSLSCRWLSNQCATVESLGGAVTCSSLQSVTSKTCAMVQQVVEKCRYDSNVQSCSASVDPSTSCTASGLNPYACAYLKQSCYFDTVNQQCTTATDFTNIKCDTNFPSKSTCLSISLQGQYCIWNSIDSICQLQTFPVSNECSQYKNVNKLFCLAYEISQSKWVGDSNYCTYNGTTKQCSLYTSANDWADCGSTLDINLHACIKFSNKSINCYFNTTSLKCQQITAPNDPLLSQLLCKQCGKNLCSSISTSGQYCLWVSSAQDIKCKLLTTGSECSSYLNELVNSNTCASTKSVSSCRFDPNTKNCVVINNAVNNLSCDASGLNEQACISNTTGACYFDKQAFKCSQVTNDTAKRIGCKDSVNQLGCLAAQKEACYWDQPNKKCQNVTDITYDTVTCASLNTQQYNAIVCAMVTTSNEMCEYNSGTFHCDSIQMNSSCKVGQNQAACELNSSCDTFNTHEYLCQSKPSPPQNDCNNKNSDASCIGVNTSTCGWFNNTCVSVKVDENSQCNQFNIASGGKFNQMICSQIQSSSCGYDNTNKVCITITTGNNPCNMPGLNLLACVQKTKGSYCAYRQNSCQIITDISMVNGDFEYLNEDACVNVQKVACQFDKQTQQCSEISESTLMNFSCSSYSDSSKKTVNSKTCKYANSDSSCVYDAVNHICKVETTPLTQCNSNSSINSVYCLTYVTSQTCEFSSYTCSVITSTDFPCPSAVSFKQCVNSRVVACKWQNNECVYITPNDDCSTLTNVNSYACMQNNYQSQSCQFQDNGLSSQCVIPANTMQPCDGLNQIACINNTANSCYYYQICIDITTSPYDAQCTSEYAFTQSACVRIQTPKQLCQWNSGSCTSITTQSTDLCNTYASNVYSPQVCASILTEPCYWNNGCVTGNAPNCNSMGANQKACAGALSGNCIFTNNLCLDVLTNDVTSSKCSDPSNQNGCLKLYNGQSCQWASNACSSITVSNNCLTYSQVNPGVCSQTTDVPCTWNANSCQAVTVASANCDKGMNMLACVAYTTAYCYYQNGMCMRVTNYSNLDCTSNLNENACKAHTTKCCQWASNKCVGSSYQSTCNGMANYSKYCCLQQVGDYCTYSTTCTTLSSQNSRCQEAINKTACLWILQPCSWDSTNLLCSPVSKSQGCEENLNAAGCVTQDDFCMYDETNLKCIPGQITSCSALKYSSLSQTYCVTVTDVGCAESNNHYGCTLTGTNSQCQNKMNKIGCLNNINSCYWDSNEQTCKNMDTKNLPLNCPGTGQNEVSRGYCANFTGCKLDTTNQCVPIDDSNTSCDQMNSISAKNNVFCQKSTLTDPCQYKPVEQKCSSTITGSVCNDFVNVIGCKYIENNCIWNNASCIGVAPGSIFRSCPEITSKYTCLHNVSTACKWDSTNHQCLTYTGDMKPCSAYVDTPISPGICYFFSTDYCAHNGSSCYLETEQSVCTQSFSPLGCQKNTSLNCYWNIQLGKCLQLADETLAKDMTCPLFKYSQKRFCVAPINEGQICHWTNNQCRSADTYEVSCTSELSLYGCLAVAKENEKCIYKDSQCQYIDTSTISCSDHLNVYGCVNVIKEGQFCKWLGQQCSQLDDTDYQFAIDYHILINQHVCRRAYTIKDGLVQNLENVSVKYDSTNFICVYADNETDLCSTPGLNYFGCLKTKADRCDWVSNKCVSYSNTNEYSTCEEYQTVSPRVCSQISSKNLKCYHDSSTLSCKTFVETTLVFQNFVSTLNGLNRLACLSITQQPTIWLNEECQYNTIISGVTQCNELKNVNQVSCSLIDVDDVVCKYLSDGQCTTLFDSKIDTCKTTGLNRLGCILVENEKCQFVDYKCQYYDGSITVCNNLVNVNQNVCKALNTQGCKFSYLSRGCIDVYSNDTCDAPGINQIGCTQLQNCKYINSECICSGLVSVYEIIDCTLYTRDKCTASQCIYDLQQSKCRNRVCNDISLDLCDSTKINQYQCFKNKSQCQPASKCSDLFNVTDCTKFKINNKKCNIDIYNNNHCIDQSCTHFTQDQCGGNCMWSYYECQLKLCKYLKKDECTGYFNNEQCIWHDNLCVGVTSCEEFIQYVNTDTQETSCNQQSIAGKQCYWLQIQSFSNKYSCISQLCLQYGSSANNCNGAEIQSQLCVLLPNNQCTACNEITDACTCMNMGNYCYYNSSSGCLSNLCSNMDQTQCELASDRCVYVDSQCKQICTKLQMEQCKQRSTDCHWNSNTLMCEEGIETEISINTLSDVIEVETSQYSSLITVASIIALFYN</sequence>
<accession>A0A8S1VZ70</accession>
<dbReference type="EMBL" id="CAJJDP010000076">
    <property type="protein sequence ID" value="CAD8181753.1"/>
    <property type="molecule type" value="Genomic_DNA"/>
</dbReference>
<evidence type="ECO:0000259" key="2">
    <source>
        <dbReference type="SMART" id="SM00423"/>
    </source>
</evidence>
<dbReference type="SMART" id="SM00423">
    <property type="entry name" value="PSI"/>
    <property type="match status" value="8"/>
</dbReference>
<evidence type="ECO:0000313" key="4">
    <source>
        <dbReference type="Proteomes" id="UP000683925"/>
    </source>
</evidence>
<evidence type="ECO:0000313" key="3">
    <source>
        <dbReference type="EMBL" id="CAD8181753.1"/>
    </source>
</evidence>
<evidence type="ECO:0000256" key="1">
    <source>
        <dbReference type="ARBA" id="ARBA00023180"/>
    </source>
</evidence>
<keyword evidence="1" id="KW-0325">Glycoprotein</keyword>
<organism evidence="3 4">
    <name type="scientific">Paramecium octaurelia</name>
    <dbReference type="NCBI Taxonomy" id="43137"/>
    <lineage>
        <taxon>Eukaryota</taxon>
        <taxon>Sar</taxon>
        <taxon>Alveolata</taxon>
        <taxon>Ciliophora</taxon>
        <taxon>Intramacronucleata</taxon>
        <taxon>Oligohymenophorea</taxon>
        <taxon>Peniculida</taxon>
        <taxon>Parameciidae</taxon>
        <taxon>Paramecium</taxon>
    </lineage>
</organism>
<name>A0A8S1VZ70_PAROT</name>
<feature type="domain" description="PSI" evidence="2">
    <location>
        <begin position="1747"/>
        <end position="1794"/>
    </location>
</feature>
<keyword evidence="4" id="KW-1185">Reference proteome</keyword>
<dbReference type="OMA" id="ICIDITT"/>
<dbReference type="OrthoDB" id="10045365at2759"/>
<feature type="domain" description="PSI" evidence="2">
    <location>
        <begin position="1920"/>
        <end position="1968"/>
    </location>
</feature>
<comment type="caution">
    <text evidence="3">The sequence shown here is derived from an EMBL/GenBank/DDBJ whole genome shotgun (WGS) entry which is preliminary data.</text>
</comment>
<dbReference type="Proteomes" id="UP000683925">
    <property type="component" value="Unassembled WGS sequence"/>
</dbReference>
<feature type="domain" description="PSI" evidence="2">
    <location>
        <begin position="257"/>
        <end position="304"/>
    </location>
</feature>
<feature type="domain" description="PSI" evidence="2">
    <location>
        <begin position="543"/>
        <end position="590"/>
    </location>
</feature>
<dbReference type="InterPro" id="IPR016201">
    <property type="entry name" value="PSI"/>
</dbReference>
<protein>
    <recommendedName>
        <fullName evidence="2">PSI domain-containing protein</fullName>
    </recommendedName>
</protein>
<feature type="domain" description="PSI" evidence="2">
    <location>
        <begin position="2684"/>
        <end position="2731"/>
    </location>
</feature>
<feature type="domain" description="PSI" evidence="2">
    <location>
        <begin position="685"/>
        <end position="725"/>
    </location>
</feature>
<gene>
    <name evidence="3" type="ORF">POCTA_138.1.T0770203</name>
</gene>
<reference evidence="3" key="1">
    <citation type="submission" date="2021-01" db="EMBL/GenBank/DDBJ databases">
        <authorList>
            <consortium name="Genoscope - CEA"/>
            <person name="William W."/>
        </authorList>
    </citation>
    <scope>NUCLEOTIDE SEQUENCE</scope>
</reference>